<evidence type="ECO:0000256" key="2">
    <source>
        <dbReference type="ARBA" id="ARBA00004651"/>
    </source>
</evidence>
<organism evidence="14 15">
    <name type="scientific">Persicimonas caeni</name>
    <dbReference type="NCBI Taxonomy" id="2292766"/>
    <lineage>
        <taxon>Bacteria</taxon>
        <taxon>Deltaproteobacteria</taxon>
        <taxon>Bradymonadales</taxon>
        <taxon>Bradymonadaceae</taxon>
        <taxon>Persicimonas</taxon>
    </lineage>
</organism>
<feature type="transmembrane region" description="Helical" evidence="11">
    <location>
        <begin position="455"/>
        <end position="477"/>
    </location>
</feature>
<dbReference type="PANTHER" id="PTHR30046">
    <property type="entry name" value="FLAGELLAR M-RING PROTEIN"/>
    <property type="match status" value="1"/>
</dbReference>
<protein>
    <recommendedName>
        <fullName evidence="9">Flagellar M-ring protein</fullName>
    </recommendedName>
</protein>
<feature type="compositionally biased region" description="Acidic residues" evidence="10">
    <location>
        <begin position="381"/>
        <end position="395"/>
    </location>
</feature>
<dbReference type="OrthoDB" id="9807026at2"/>
<dbReference type="Proteomes" id="UP000315995">
    <property type="component" value="Chromosome"/>
</dbReference>
<dbReference type="PANTHER" id="PTHR30046:SF0">
    <property type="entry name" value="FLAGELLAR M-RING PROTEIN"/>
    <property type="match status" value="1"/>
</dbReference>
<feature type="compositionally biased region" description="Polar residues" evidence="10">
    <location>
        <begin position="315"/>
        <end position="328"/>
    </location>
</feature>
<comment type="similarity">
    <text evidence="3 9">Belongs to the FliF family.</text>
</comment>
<dbReference type="Pfam" id="PF08345">
    <property type="entry name" value="YscJ_FliF_C"/>
    <property type="match status" value="1"/>
</dbReference>
<keyword evidence="5 11" id="KW-0812">Transmembrane</keyword>
<accession>A0A5B8Y3V7</accession>
<dbReference type="InterPro" id="IPR000067">
    <property type="entry name" value="FlgMring_FliF"/>
</dbReference>
<dbReference type="InterPro" id="IPR045851">
    <property type="entry name" value="AMP-bd_C_sf"/>
</dbReference>
<feature type="compositionally biased region" description="Low complexity" evidence="10">
    <location>
        <begin position="299"/>
        <end position="311"/>
    </location>
</feature>
<evidence type="ECO:0000256" key="7">
    <source>
        <dbReference type="ARBA" id="ARBA00023136"/>
    </source>
</evidence>
<dbReference type="EMBL" id="CP041186">
    <property type="protein sequence ID" value="QDG51329.1"/>
    <property type="molecule type" value="Genomic_DNA"/>
</dbReference>
<keyword evidence="8 9" id="KW-0975">Bacterial flagellum</keyword>
<dbReference type="InterPro" id="IPR013556">
    <property type="entry name" value="Flag_M-ring_C"/>
</dbReference>
<dbReference type="PRINTS" id="PR01009">
    <property type="entry name" value="FLGMRINGFLIF"/>
</dbReference>
<keyword evidence="7 11" id="KW-0472">Membrane</keyword>
<keyword evidence="4" id="KW-1003">Cell membrane</keyword>
<proteinExistence type="inferred from homology"/>
<dbReference type="GO" id="GO:0003774">
    <property type="term" value="F:cytoskeletal motor activity"/>
    <property type="evidence" value="ECO:0007669"/>
    <property type="project" value="InterPro"/>
</dbReference>
<dbReference type="PIRSF" id="PIRSF004862">
    <property type="entry name" value="FliF"/>
    <property type="match status" value="1"/>
</dbReference>
<gene>
    <name evidence="14" type="primary">fliF</name>
    <name evidence="14" type="ORF">FIV42_11430</name>
</gene>
<evidence type="ECO:0000256" key="11">
    <source>
        <dbReference type="SAM" id="Phobius"/>
    </source>
</evidence>
<feature type="compositionally biased region" description="Basic and acidic residues" evidence="10">
    <location>
        <begin position="282"/>
        <end position="297"/>
    </location>
</feature>
<evidence type="ECO:0000313" key="15">
    <source>
        <dbReference type="Proteomes" id="UP000315995"/>
    </source>
</evidence>
<keyword evidence="15" id="KW-1185">Reference proteome</keyword>
<evidence type="ECO:0000256" key="5">
    <source>
        <dbReference type="ARBA" id="ARBA00022692"/>
    </source>
</evidence>
<keyword evidence="14" id="KW-0966">Cell projection</keyword>
<dbReference type="Gene3D" id="3.30.300.30">
    <property type="match status" value="1"/>
</dbReference>
<dbReference type="NCBIfam" id="TIGR00206">
    <property type="entry name" value="fliF"/>
    <property type="match status" value="1"/>
</dbReference>
<dbReference type="AlphaFoldDB" id="A0A4Y6PT68"/>
<evidence type="ECO:0000256" key="6">
    <source>
        <dbReference type="ARBA" id="ARBA00022989"/>
    </source>
</evidence>
<name>A0A4Y6PT68_PERCE</name>
<evidence type="ECO:0000259" key="13">
    <source>
        <dbReference type="Pfam" id="PF08345"/>
    </source>
</evidence>
<feature type="domain" description="Flagellar M-ring N-terminal" evidence="12">
    <location>
        <begin position="49"/>
        <end position="218"/>
    </location>
</feature>
<comment type="subcellular location">
    <subcellularLocation>
        <location evidence="1 9">Bacterial flagellum basal body</location>
    </subcellularLocation>
    <subcellularLocation>
        <location evidence="2">Cell membrane</location>
        <topology evidence="2">Multi-pass membrane protein</topology>
    </subcellularLocation>
</comment>
<dbReference type="InterPro" id="IPR043427">
    <property type="entry name" value="YscJ/FliF"/>
</dbReference>
<evidence type="ECO:0000259" key="12">
    <source>
        <dbReference type="Pfam" id="PF01514"/>
    </source>
</evidence>
<feature type="domain" description="Flagellar M-ring C-terminal" evidence="13">
    <location>
        <begin position="251"/>
        <end position="433"/>
    </location>
</feature>
<dbReference type="InterPro" id="IPR006182">
    <property type="entry name" value="FliF_N_dom"/>
</dbReference>
<dbReference type="RefSeq" id="WP_141197814.1">
    <property type="nucleotide sequence ID" value="NZ_CP041186.1"/>
</dbReference>
<dbReference type="Pfam" id="PF01514">
    <property type="entry name" value="YscJ_FliF"/>
    <property type="match status" value="1"/>
</dbReference>
<evidence type="ECO:0000256" key="4">
    <source>
        <dbReference type="ARBA" id="ARBA00022475"/>
    </source>
</evidence>
<dbReference type="GO" id="GO:0009431">
    <property type="term" value="C:bacterial-type flagellum basal body, MS ring"/>
    <property type="evidence" value="ECO:0007669"/>
    <property type="project" value="InterPro"/>
</dbReference>
<feature type="transmembrane region" description="Helical" evidence="11">
    <location>
        <begin position="24"/>
        <end position="42"/>
    </location>
</feature>
<comment type="function">
    <text evidence="9">The M ring may be actively involved in energy transduction.</text>
</comment>
<dbReference type="GO" id="GO:0071973">
    <property type="term" value="P:bacterial-type flagellum-dependent cell motility"/>
    <property type="evidence" value="ECO:0007669"/>
    <property type="project" value="InterPro"/>
</dbReference>
<sequence>MERLARFREQLAETFGRLSLPQKVGLAAVSLLTIAALLWITLSATGEPHRTLYSDLTEETASKIVAELEAQQIPYELRGPTTITVPRDRLYDARLHLAGVGLPDEEGAGYELFDEAEFGMTSFTQKVNYQRALENELARTIRSIASVRAARVHLVMPEDALFEDEQKDPTASVVLSLRAGRAPEEAQIRSIRYLVASAVEGLDPSQVTLVDDNGSLLARGSGDMAMDGGGSHYEMGRKLEDDLERRLKTLLAPLVGPEHVRISVNAEIDTAQVRETSEEYDPEKTAVRSEKRSEETRLQGGDQAAGAPGAATNLPGRQNAQVGAETSSSTVADEVVNYEVSKKVRSVTQTGFGIKRLSVAVVLDEGLEKAAGAAGGKGEEAQEGEEGEEAEEGEDAAAAAAVAALPSQERVEALVKSAIGFDAERGDQVQVAYETFRPLNVSGEPEPAWYLAPDFLLVLARYLVLLALGLALLLFVVRPIVAALRGEDKEEVEEADVEFVGRTVAELEAEYGEIEAEFSPAGELSEHYEQLRAEVMELGQSDVDKTGQVIRQWIRMDNA</sequence>
<feature type="region of interest" description="Disordered" evidence="10">
    <location>
        <begin position="370"/>
        <end position="395"/>
    </location>
</feature>
<keyword evidence="14" id="KW-0282">Flagellum</keyword>
<keyword evidence="14" id="KW-0969">Cilium</keyword>
<reference evidence="14 15" key="1">
    <citation type="submission" date="2019-06" db="EMBL/GenBank/DDBJ databases">
        <title>Persicimonas caeni gen. nov., sp. nov., a predatory bacterium isolated from solar saltern.</title>
        <authorList>
            <person name="Wang S."/>
        </authorList>
    </citation>
    <scope>NUCLEOTIDE SEQUENCE [LARGE SCALE GENOMIC DNA]</scope>
    <source>
        <strain evidence="14 15">YN101</strain>
    </source>
</reference>
<evidence type="ECO:0000256" key="10">
    <source>
        <dbReference type="SAM" id="MobiDB-lite"/>
    </source>
</evidence>
<feature type="region of interest" description="Disordered" evidence="10">
    <location>
        <begin position="274"/>
        <end position="328"/>
    </location>
</feature>
<accession>A0A4Y6PT68</accession>
<evidence type="ECO:0000256" key="9">
    <source>
        <dbReference type="PIRNR" id="PIRNR004862"/>
    </source>
</evidence>
<keyword evidence="6 11" id="KW-1133">Transmembrane helix</keyword>
<evidence type="ECO:0000256" key="1">
    <source>
        <dbReference type="ARBA" id="ARBA00004117"/>
    </source>
</evidence>
<dbReference type="GO" id="GO:0005886">
    <property type="term" value="C:plasma membrane"/>
    <property type="evidence" value="ECO:0007669"/>
    <property type="project" value="UniProtKB-SubCell"/>
</dbReference>
<evidence type="ECO:0000256" key="3">
    <source>
        <dbReference type="ARBA" id="ARBA00007971"/>
    </source>
</evidence>
<evidence type="ECO:0000256" key="8">
    <source>
        <dbReference type="ARBA" id="ARBA00023143"/>
    </source>
</evidence>
<evidence type="ECO:0000313" key="14">
    <source>
        <dbReference type="EMBL" id="QDG51329.1"/>
    </source>
</evidence>